<feature type="compositionally biased region" description="Polar residues" evidence="1">
    <location>
        <begin position="1"/>
        <end position="19"/>
    </location>
</feature>
<dbReference type="Proteomes" id="UP001652628">
    <property type="component" value="Chromosome 3"/>
</dbReference>
<dbReference type="RefSeq" id="XP_016933679.3">
    <property type="nucleotide sequence ID" value="XM_017078190.4"/>
</dbReference>
<accession>A0AB39ZGW6</accession>
<evidence type="ECO:0000313" key="2">
    <source>
        <dbReference type="Proteomes" id="UP001652628"/>
    </source>
</evidence>
<proteinExistence type="predicted"/>
<reference evidence="3" key="1">
    <citation type="submission" date="2025-08" db="UniProtKB">
        <authorList>
            <consortium name="RefSeq"/>
        </authorList>
    </citation>
    <scope>IDENTIFICATION</scope>
</reference>
<name>A0AB39ZGW6_DROSZ</name>
<sequence>MSSLNSSETPTTSSAVQKQTSKDQECTMSDPQSLEGIDNRLKSLMARLTTLENSLAELSLPLQTYFEGDRGDTDQDFETLQDALDVQDHELSDLEVENDIGDKKDVDDVKELKDEDPENS</sequence>
<dbReference type="GeneID" id="108012757"/>
<evidence type="ECO:0000256" key="1">
    <source>
        <dbReference type="SAM" id="MobiDB-lite"/>
    </source>
</evidence>
<feature type="compositionally biased region" description="Basic and acidic residues" evidence="1">
    <location>
        <begin position="100"/>
        <end position="113"/>
    </location>
</feature>
<protein>
    <submittedName>
        <fullName evidence="3">Uncharacterized protein</fullName>
    </submittedName>
</protein>
<gene>
    <name evidence="3" type="primary">LOC108012757</name>
</gene>
<organism evidence="2 3">
    <name type="scientific">Drosophila suzukii</name>
    <name type="common">Spotted-wing drosophila fruit fly</name>
    <dbReference type="NCBI Taxonomy" id="28584"/>
    <lineage>
        <taxon>Eukaryota</taxon>
        <taxon>Metazoa</taxon>
        <taxon>Ecdysozoa</taxon>
        <taxon>Arthropoda</taxon>
        <taxon>Hexapoda</taxon>
        <taxon>Insecta</taxon>
        <taxon>Pterygota</taxon>
        <taxon>Neoptera</taxon>
        <taxon>Endopterygota</taxon>
        <taxon>Diptera</taxon>
        <taxon>Brachycera</taxon>
        <taxon>Muscomorpha</taxon>
        <taxon>Ephydroidea</taxon>
        <taxon>Drosophilidae</taxon>
        <taxon>Drosophila</taxon>
        <taxon>Sophophora</taxon>
    </lineage>
</organism>
<keyword evidence="2" id="KW-1185">Reference proteome</keyword>
<feature type="region of interest" description="Disordered" evidence="1">
    <location>
        <begin position="1"/>
        <end position="35"/>
    </location>
</feature>
<evidence type="ECO:0000313" key="3">
    <source>
        <dbReference type="RefSeq" id="XP_016933679.3"/>
    </source>
</evidence>
<dbReference type="AlphaFoldDB" id="A0AB39ZGW6"/>
<feature type="region of interest" description="Disordered" evidence="1">
    <location>
        <begin position="91"/>
        <end position="120"/>
    </location>
</feature>